<evidence type="ECO:0000259" key="8">
    <source>
        <dbReference type="SMART" id="SM00645"/>
    </source>
</evidence>
<feature type="domain" description="Peptidase C1A papain C-terminal" evidence="8">
    <location>
        <begin position="117"/>
        <end position="331"/>
    </location>
</feature>
<dbReference type="GeneID" id="117649681"/>
<comment type="similarity">
    <text evidence="1">Belongs to the peptidase C1 family.</text>
</comment>
<evidence type="ECO:0000313" key="11">
    <source>
        <dbReference type="RefSeq" id="XP_034248533.1"/>
    </source>
</evidence>
<evidence type="ECO:0000256" key="3">
    <source>
        <dbReference type="ARBA" id="ARBA00022801"/>
    </source>
</evidence>
<keyword evidence="7" id="KW-0732">Signal</keyword>
<dbReference type="SUPFAM" id="SSF54001">
    <property type="entry name" value="Cysteine proteinases"/>
    <property type="match status" value="1"/>
</dbReference>
<dbReference type="CDD" id="cd02248">
    <property type="entry name" value="Peptidase_C1A"/>
    <property type="match status" value="1"/>
</dbReference>
<evidence type="ECO:0000256" key="2">
    <source>
        <dbReference type="ARBA" id="ARBA00022670"/>
    </source>
</evidence>
<feature type="chain" id="PRO_5028385788" evidence="7">
    <location>
        <begin position="17"/>
        <end position="332"/>
    </location>
</feature>
<dbReference type="InterPro" id="IPR013128">
    <property type="entry name" value="Peptidase_C1A"/>
</dbReference>
<dbReference type="KEGG" id="tpal:117649681"/>
<dbReference type="RefSeq" id="XP_034248533.1">
    <property type="nucleotide sequence ID" value="XM_034392642.1"/>
</dbReference>
<evidence type="ECO:0000256" key="6">
    <source>
        <dbReference type="ARBA" id="ARBA00023157"/>
    </source>
</evidence>
<dbReference type="PRINTS" id="PR00705">
    <property type="entry name" value="PAPAIN"/>
</dbReference>
<keyword evidence="5" id="KW-0865">Zymogen</keyword>
<dbReference type="SMART" id="SM00848">
    <property type="entry name" value="Inhibitor_I29"/>
    <property type="match status" value="1"/>
</dbReference>
<feature type="domain" description="Cathepsin propeptide inhibitor" evidence="9">
    <location>
        <begin position="29"/>
        <end position="89"/>
    </location>
</feature>
<dbReference type="InParanoid" id="A0A6P8ZTD2"/>
<dbReference type="InterPro" id="IPR025660">
    <property type="entry name" value="Pept_his_AS"/>
</dbReference>
<dbReference type="InterPro" id="IPR000169">
    <property type="entry name" value="Pept_cys_AS"/>
</dbReference>
<gene>
    <name evidence="11" type="primary">LOC117649681</name>
</gene>
<dbReference type="Pfam" id="PF08246">
    <property type="entry name" value="Inhibitor_I29"/>
    <property type="match status" value="1"/>
</dbReference>
<feature type="signal peptide" evidence="7">
    <location>
        <begin position="1"/>
        <end position="16"/>
    </location>
</feature>
<dbReference type="Pfam" id="PF00112">
    <property type="entry name" value="Peptidase_C1"/>
    <property type="match status" value="1"/>
</dbReference>
<keyword evidence="6" id="KW-1015">Disulfide bond</keyword>
<evidence type="ECO:0000256" key="7">
    <source>
        <dbReference type="SAM" id="SignalP"/>
    </source>
</evidence>
<keyword evidence="2" id="KW-0645">Protease</keyword>
<keyword evidence="10" id="KW-1185">Reference proteome</keyword>
<dbReference type="InterPro" id="IPR000668">
    <property type="entry name" value="Peptidase_C1A_C"/>
</dbReference>
<evidence type="ECO:0000256" key="5">
    <source>
        <dbReference type="ARBA" id="ARBA00023145"/>
    </source>
</evidence>
<dbReference type="OrthoDB" id="10253408at2759"/>
<proteinExistence type="inferred from homology"/>
<sequence length="332" mass="36310">MQTSIVLLALAVGATCVPIPSDSQLLGQWQAFKAQHGKTYQSELEETSRLKAFKDNAIRVLKHNARFERGEVTFRVALNRFSDLHTREFAEIFTGVRLDTLKVGSRVHNASLSSAGNLTSVDWSKEGFVTPVKDQGLCGACWAFAATGALEGQIFKKTGKLVSLSEQNLVDCSLNGNNRGCKGGNPQGAFSYIHTNGGIDTESSYLYEAKEGSCRYKEEHSAGTLSRYVEVKQTEEALREAVSSVGPVATLYDATHWSIQHYHSGIYYEPACSSNVNHAVLIVGYGSDGDGQDYWIAKNSWGTAWGEQGYFKTARNRGNHCAVASWASYPVV</sequence>
<dbReference type="InterPro" id="IPR013201">
    <property type="entry name" value="Prot_inhib_I29"/>
</dbReference>
<keyword evidence="3" id="KW-0378">Hydrolase</keyword>
<evidence type="ECO:0000256" key="4">
    <source>
        <dbReference type="ARBA" id="ARBA00022807"/>
    </source>
</evidence>
<evidence type="ECO:0000256" key="1">
    <source>
        <dbReference type="ARBA" id="ARBA00008455"/>
    </source>
</evidence>
<dbReference type="SMART" id="SM00645">
    <property type="entry name" value="Pept_C1"/>
    <property type="match status" value="1"/>
</dbReference>
<dbReference type="Proteomes" id="UP000515158">
    <property type="component" value="Unplaced"/>
</dbReference>
<dbReference type="PROSITE" id="PS00639">
    <property type="entry name" value="THIOL_PROTEASE_HIS"/>
    <property type="match status" value="1"/>
</dbReference>
<dbReference type="Gene3D" id="3.90.70.10">
    <property type="entry name" value="Cysteine proteinases"/>
    <property type="match status" value="1"/>
</dbReference>
<keyword evidence="4" id="KW-0788">Thiol protease</keyword>
<dbReference type="PANTHER" id="PTHR12411">
    <property type="entry name" value="CYSTEINE PROTEASE FAMILY C1-RELATED"/>
    <property type="match status" value="1"/>
</dbReference>
<organism evidence="11">
    <name type="scientific">Thrips palmi</name>
    <name type="common">Melon thrips</name>
    <dbReference type="NCBI Taxonomy" id="161013"/>
    <lineage>
        <taxon>Eukaryota</taxon>
        <taxon>Metazoa</taxon>
        <taxon>Ecdysozoa</taxon>
        <taxon>Arthropoda</taxon>
        <taxon>Hexapoda</taxon>
        <taxon>Insecta</taxon>
        <taxon>Pterygota</taxon>
        <taxon>Neoptera</taxon>
        <taxon>Paraneoptera</taxon>
        <taxon>Thysanoptera</taxon>
        <taxon>Terebrantia</taxon>
        <taxon>Thripoidea</taxon>
        <taxon>Thripidae</taxon>
        <taxon>Thrips</taxon>
    </lineage>
</organism>
<dbReference type="GO" id="GO:0006508">
    <property type="term" value="P:proteolysis"/>
    <property type="evidence" value="ECO:0007669"/>
    <property type="project" value="UniProtKB-KW"/>
</dbReference>
<accession>A0A6P8ZTD2</accession>
<dbReference type="FunFam" id="3.90.70.10:FF:000006">
    <property type="entry name" value="Cathepsin S"/>
    <property type="match status" value="1"/>
</dbReference>
<name>A0A6P8ZTD2_THRPL</name>
<dbReference type="InterPro" id="IPR039417">
    <property type="entry name" value="Peptidase_C1A_papain-like"/>
</dbReference>
<evidence type="ECO:0000313" key="10">
    <source>
        <dbReference type="Proteomes" id="UP000515158"/>
    </source>
</evidence>
<evidence type="ECO:0000259" key="9">
    <source>
        <dbReference type="SMART" id="SM00848"/>
    </source>
</evidence>
<protein>
    <submittedName>
        <fullName evidence="11">Cathepsin L1-like</fullName>
    </submittedName>
</protein>
<dbReference type="AlphaFoldDB" id="A0A6P8ZTD2"/>
<dbReference type="GO" id="GO:0008234">
    <property type="term" value="F:cysteine-type peptidase activity"/>
    <property type="evidence" value="ECO:0007669"/>
    <property type="project" value="UniProtKB-KW"/>
</dbReference>
<dbReference type="PROSITE" id="PS00139">
    <property type="entry name" value="THIOL_PROTEASE_CYS"/>
    <property type="match status" value="1"/>
</dbReference>
<dbReference type="InterPro" id="IPR038765">
    <property type="entry name" value="Papain-like_cys_pep_sf"/>
</dbReference>
<reference evidence="11" key="1">
    <citation type="submission" date="2025-08" db="UniProtKB">
        <authorList>
            <consortium name="RefSeq"/>
        </authorList>
    </citation>
    <scope>IDENTIFICATION</scope>
    <source>
        <tissue evidence="11">Total insect</tissue>
    </source>
</reference>